<dbReference type="InterPro" id="IPR036859">
    <property type="entry name" value="CAP-Gly_dom_sf"/>
</dbReference>
<evidence type="ECO:0000313" key="13">
    <source>
        <dbReference type="Proteomes" id="UP000541610"/>
    </source>
</evidence>
<keyword evidence="3" id="KW-0813">Transport</keyword>
<dbReference type="SUPFAM" id="SSF52047">
    <property type="entry name" value="RNI-like"/>
    <property type="match status" value="1"/>
</dbReference>
<feature type="transmembrane region" description="Helical" evidence="10">
    <location>
        <begin position="545"/>
        <end position="566"/>
    </location>
</feature>
<evidence type="ECO:0000256" key="9">
    <source>
        <dbReference type="ARBA" id="ARBA00023136"/>
    </source>
</evidence>
<dbReference type="AlphaFoldDB" id="A0A7J6NN19"/>
<evidence type="ECO:0000256" key="2">
    <source>
        <dbReference type="ARBA" id="ARBA00007809"/>
    </source>
</evidence>
<dbReference type="InterPro" id="IPR032675">
    <property type="entry name" value="LRR_dom_sf"/>
</dbReference>
<evidence type="ECO:0000256" key="3">
    <source>
        <dbReference type="ARBA" id="ARBA00022448"/>
    </source>
</evidence>
<feature type="transmembrane region" description="Helical" evidence="10">
    <location>
        <begin position="578"/>
        <end position="599"/>
    </location>
</feature>
<comment type="caution">
    <text evidence="12">The sequence shown here is derived from an EMBL/GenBank/DDBJ whole genome shotgun (WGS) entry which is preliminary data.</text>
</comment>
<dbReference type="EMBL" id="JABANP010000285">
    <property type="protein sequence ID" value="KAF4684950.1"/>
    <property type="molecule type" value="Genomic_DNA"/>
</dbReference>
<evidence type="ECO:0000256" key="4">
    <source>
        <dbReference type="ARBA" id="ARBA00022475"/>
    </source>
</evidence>
<dbReference type="Proteomes" id="UP000541610">
    <property type="component" value="Unassembled WGS sequence"/>
</dbReference>
<dbReference type="PANTHER" id="PTHR10791">
    <property type="entry name" value="RAG1-ACTIVATING PROTEIN 1"/>
    <property type="match status" value="1"/>
</dbReference>
<dbReference type="Gene3D" id="1.20.1280.290">
    <property type="match status" value="2"/>
</dbReference>
<feature type="domain" description="CAP-Gly" evidence="11">
    <location>
        <begin position="26"/>
        <end position="70"/>
    </location>
</feature>
<sequence length="742" mass="82525">MTSDDLIGRRVVLHPSNEKGTVRWVGNLPNQRQQRIGIELDEVDPDRHDGTFDGIKYFDTRRPKCGTFAKVNFGKDLRQCLREKYQTSVEYEDSWMVGEEDVKRKLAEVDKLEYVGLEGSELATVGTLELNELTDMLTRVRELNLKDSLLHDWHEVDLLLAALPNLENLSLAGNRFNKFPEVKGEREFCGCPKLKSLDISSTLIPWSKATSYCLLGLDNLQFINLSANDYDRTVGGALPPACLTTVVMMDNQFDDISRVLQLLPTTVEKLVLCGNKLGDELPSSTPDNSAIRELSISRNDIKDWRWIGELAKALPKLMSLRITDNPIYDDYVEVKCDGSVDGATSDGPVGSAADRSRQLLISLFTDLEELNGSSITNKQRIAAERYVLHRHLSCDDYSISEADASTGGRLIQRLKAIHPYIVEGNSNQIGQAGPTRDNNIGRTLRMLKIFPLDGRQPINVRVPPSMNIADLRLLVYKRTRWPLDLDNLALQFDDDVHDLPSSSTPISSLMTTSQHILGALGAAVGMGLSLAPLPTMIDIINNKSIGDYTAMPYTVTLIQNLVWVLYGRVTPNREDIVIANALSAVVELSYCLIFWFYALTHKRRELAWLYATATGFLFLTVIVCKAADAGISASTSLGTIASALNALMYGSPLAVIGVVLRTRSIRYMPFLLSFMTLMCSIIWFAWSVVARDLFVLIPNILGLGLGLAQVVVWCYYRVYGDNLAEENSDDDAGGNDDVELIE</sequence>
<evidence type="ECO:0000313" key="12">
    <source>
        <dbReference type="EMBL" id="KAF4684950.1"/>
    </source>
</evidence>
<dbReference type="FunFam" id="1.20.1280.290:FF:000002">
    <property type="entry name" value="Bidirectional sugar transporter SWEET"/>
    <property type="match status" value="1"/>
</dbReference>
<keyword evidence="9 10" id="KW-0472">Membrane</keyword>
<name>A0A7J6NN19_PEROL</name>
<evidence type="ECO:0000256" key="7">
    <source>
        <dbReference type="ARBA" id="ARBA00022737"/>
    </source>
</evidence>
<dbReference type="OrthoDB" id="409725at2759"/>
<keyword evidence="5 12" id="KW-0762">Sugar transport</keyword>
<dbReference type="PANTHER" id="PTHR10791:SF30">
    <property type="entry name" value="SUGAR TRANSPORTER SWEET1"/>
    <property type="match status" value="1"/>
</dbReference>
<evidence type="ECO:0000259" key="11">
    <source>
        <dbReference type="PROSITE" id="PS50245"/>
    </source>
</evidence>
<dbReference type="GO" id="GO:0005886">
    <property type="term" value="C:plasma membrane"/>
    <property type="evidence" value="ECO:0007669"/>
    <property type="project" value="UniProtKB-SubCell"/>
</dbReference>
<keyword evidence="4" id="KW-1003">Cell membrane</keyword>
<gene>
    <name evidence="12" type="primary">SWEET11_1</name>
    <name evidence="12" type="ORF">FOZ60_007092</name>
</gene>
<proteinExistence type="inferred from homology"/>
<dbReference type="Pfam" id="PF03083">
    <property type="entry name" value="MtN3_slv"/>
    <property type="match status" value="2"/>
</dbReference>
<accession>A0A7J6NN19</accession>
<keyword evidence="6 10" id="KW-0812">Transmembrane</keyword>
<dbReference type="InterPro" id="IPR004316">
    <property type="entry name" value="SWEET_rpt"/>
</dbReference>
<dbReference type="Gene3D" id="3.80.10.10">
    <property type="entry name" value="Ribonuclease Inhibitor"/>
    <property type="match status" value="2"/>
</dbReference>
<keyword evidence="8 10" id="KW-1133">Transmembrane helix</keyword>
<evidence type="ECO:0000256" key="8">
    <source>
        <dbReference type="ARBA" id="ARBA00022989"/>
    </source>
</evidence>
<evidence type="ECO:0000256" key="1">
    <source>
        <dbReference type="ARBA" id="ARBA00004651"/>
    </source>
</evidence>
<dbReference type="InterPro" id="IPR000938">
    <property type="entry name" value="CAP-Gly_domain"/>
</dbReference>
<keyword evidence="7" id="KW-0677">Repeat</keyword>
<organism evidence="12 13">
    <name type="scientific">Perkinsus olseni</name>
    <name type="common">Perkinsus atlanticus</name>
    <dbReference type="NCBI Taxonomy" id="32597"/>
    <lineage>
        <taxon>Eukaryota</taxon>
        <taxon>Sar</taxon>
        <taxon>Alveolata</taxon>
        <taxon>Perkinsozoa</taxon>
        <taxon>Perkinsea</taxon>
        <taxon>Perkinsida</taxon>
        <taxon>Perkinsidae</taxon>
        <taxon>Perkinsus</taxon>
    </lineage>
</organism>
<feature type="transmembrane region" description="Helical" evidence="10">
    <location>
        <begin position="606"/>
        <end position="628"/>
    </location>
</feature>
<reference evidence="12 13" key="1">
    <citation type="submission" date="2020-04" db="EMBL/GenBank/DDBJ databases">
        <title>Perkinsus olseni comparative genomics.</title>
        <authorList>
            <person name="Bogema D.R."/>
        </authorList>
    </citation>
    <scope>NUCLEOTIDE SEQUENCE [LARGE SCALE GENOMIC DNA]</scope>
    <source>
        <strain evidence="12">00978-12</strain>
    </source>
</reference>
<dbReference type="InterPro" id="IPR047664">
    <property type="entry name" value="SWEET"/>
</dbReference>
<dbReference type="SUPFAM" id="SSF74924">
    <property type="entry name" value="Cap-Gly domain"/>
    <property type="match status" value="1"/>
</dbReference>
<dbReference type="PROSITE" id="PS50245">
    <property type="entry name" value="CAP_GLY_2"/>
    <property type="match status" value="1"/>
</dbReference>
<evidence type="ECO:0000256" key="10">
    <source>
        <dbReference type="SAM" id="Phobius"/>
    </source>
</evidence>
<protein>
    <submittedName>
        <fullName evidence="12">Sugar transporter, variant 2</fullName>
    </submittedName>
</protein>
<feature type="transmembrane region" description="Helical" evidence="10">
    <location>
        <begin position="640"/>
        <end position="660"/>
    </location>
</feature>
<dbReference type="GO" id="GO:0051119">
    <property type="term" value="F:sugar transmembrane transporter activity"/>
    <property type="evidence" value="ECO:0007669"/>
    <property type="project" value="InterPro"/>
</dbReference>
<feature type="transmembrane region" description="Helical" evidence="10">
    <location>
        <begin position="515"/>
        <end position="533"/>
    </location>
</feature>
<evidence type="ECO:0000256" key="6">
    <source>
        <dbReference type="ARBA" id="ARBA00022692"/>
    </source>
</evidence>
<feature type="transmembrane region" description="Helical" evidence="10">
    <location>
        <begin position="667"/>
        <end position="689"/>
    </location>
</feature>
<feature type="transmembrane region" description="Helical" evidence="10">
    <location>
        <begin position="695"/>
        <end position="716"/>
    </location>
</feature>
<comment type="subcellular location">
    <subcellularLocation>
        <location evidence="1">Cell membrane</location>
        <topology evidence="1">Multi-pass membrane protein</topology>
    </subcellularLocation>
</comment>
<comment type="similarity">
    <text evidence="2">Belongs to the SWEET sugar transporter family.</text>
</comment>
<dbReference type="Gene3D" id="2.30.30.190">
    <property type="entry name" value="CAP Gly-rich-like domain"/>
    <property type="match status" value="1"/>
</dbReference>
<dbReference type="SMART" id="SM01052">
    <property type="entry name" value="CAP_GLY"/>
    <property type="match status" value="1"/>
</dbReference>
<dbReference type="Pfam" id="PF01302">
    <property type="entry name" value="CAP_GLY"/>
    <property type="match status" value="1"/>
</dbReference>
<evidence type="ECO:0000256" key="5">
    <source>
        <dbReference type="ARBA" id="ARBA00022597"/>
    </source>
</evidence>